<accession>A0A1M6LQ47</accession>
<dbReference type="STRING" id="1121301.SAMN02745912_00892"/>
<dbReference type="CDD" id="cd06225">
    <property type="entry name" value="HAMP"/>
    <property type="match status" value="1"/>
</dbReference>
<sequence>MKLLRWQNMRIGHKYGVILFIVIMLFVVATAYVASFLFDIQHCIADMEIKGERAVTIAHMAYLLKAKNGVISDYISMETKSLLEEYDRYDKEFIELQNKIEPAMDTEDLKFLFNIIANNNKTMNETFKNKIIPYLEKDDEQNAIFANINISSTSKSSFSVFEKLRGKVNEGRHKSIERTNIIVGKTITTLIMCIIGVTVIGAVAVFITSKRITSNFNKVIKMSNRISEGDLTVEKIDYRGKDEIGKLSEAMNQMLDNLRSMVKEITDSSLDISQQGDTLSNIAKEVKEGSEQISATMQEMAGGVEEQANSANNIASSIGSLTELIKNANINSGILENSSKDILNVASIGNQQMKISIEKMNDINAIFRDSVTKVKRLEKNSENISKLVQVIDSISEQTNLLALNAAIEAARAGEAGKGFAVVAEEIRKLAEQVGNSVNEITNIVMGIQNETSLMTESLEKGYQYVDEGSEQIKVTAQSFKEINDQVIEMANMIKKISDNLNEITQNSNSVNTASEQIAAISEENSAGIEETVASVQQQSSSMEIINQNANSLAALADNLERIVKGFKI</sequence>
<dbReference type="PROSITE" id="PS50111">
    <property type="entry name" value="CHEMOTAXIS_TRANSDUC_2"/>
    <property type="match status" value="1"/>
</dbReference>
<evidence type="ECO:0000256" key="2">
    <source>
        <dbReference type="ARBA" id="ARBA00029447"/>
    </source>
</evidence>
<keyword evidence="4" id="KW-1133">Transmembrane helix</keyword>
<keyword evidence="4" id="KW-0472">Membrane</keyword>
<dbReference type="CDD" id="cd11386">
    <property type="entry name" value="MCP_signal"/>
    <property type="match status" value="1"/>
</dbReference>
<feature type="domain" description="Methyl-accepting transducer" evidence="5">
    <location>
        <begin position="282"/>
        <end position="532"/>
    </location>
</feature>
<comment type="similarity">
    <text evidence="2">Belongs to the methyl-accepting chemotaxis (MCP) protein family.</text>
</comment>
<dbReference type="GO" id="GO:0016020">
    <property type="term" value="C:membrane"/>
    <property type="evidence" value="ECO:0007669"/>
    <property type="project" value="InterPro"/>
</dbReference>
<dbReference type="SUPFAM" id="SSF58104">
    <property type="entry name" value="Methyl-accepting chemotaxis protein (MCP) signaling domain"/>
    <property type="match status" value="1"/>
</dbReference>
<gene>
    <name evidence="7" type="ORF">SAMN02745912_00892</name>
</gene>
<evidence type="ECO:0000313" key="7">
    <source>
        <dbReference type="EMBL" id="SHJ73319.1"/>
    </source>
</evidence>
<keyword evidence="4" id="KW-0812">Transmembrane</keyword>
<evidence type="ECO:0000256" key="4">
    <source>
        <dbReference type="SAM" id="Phobius"/>
    </source>
</evidence>
<reference evidence="7 8" key="1">
    <citation type="submission" date="2016-11" db="EMBL/GenBank/DDBJ databases">
        <authorList>
            <person name="Jaros S."/>
            <person name="Januszkiewicz K."/>
            <person name="Wedrychowicz H."/>
        </authorList>
    </citation>
    <scope>NUCLEOTIDE SEQUENCE [LARGE SCALE GENOMIC DNA]</scope>
    <source>
        <strain evidence="7 8">DSM 15212</strain>
    </source>
</reference>
<dbReference type="InterPro" id="IPR004089">
    <property type="entry name" value="MCPsignal_dom"/>
</dbReference>
<dbReference type="Gene3D" id="1.10.287.950">
    <property type="entry name" value="Methyl-accepting chemotaxis protein"/>
    <property type="match status" value="1"/>
</dbReference>
<dbReference type="Pfam" id="PF00015">
    <property type="entry name" value="MCPsignal"/>
    <property type="match status" value="1"/>
</dbReference>
<protein>
    <submittedName>
        <fullName evidence="7">Methyl-accepting chemotaxis protein</fullName>
    </submittedName>
</protein>
<dbReference type="PANTHER" id="PTHR32089:SF114">
    <property type="entry name" value="METHYL-ACCEPTING CHEMOTAXIS PROTEIN MCPB"/>
    <property type="match status" value="1"/>
</dbReference>
<dbReference type="PANTHER" id="PTHR32089">
    <property type="entry name" value="METHYL-ACCEPTING CHEMOTAXIS PROTEIN MCPB"/>
    <property type="match status" value="1"/>
</dbReference>
<evidence type="ECO:0000259" key="5">
    <source>
        <dbReference type="PROSITE" id="PS50111"/>
    </source>
</evidence>
<keyword evidence="1 3" id="KW-0807">Transducer</keyword>
<dbReference type="OrthoDB" id="9804712at2"/>
<dbReference type="SMART" id="SM00304">
    <property type="entry name" value="HAMP"/>
    <property type="match status" value="1"/>
</dbReference>
<evidence type="ECO:0000256" key="3">
    <source>
        <dbReference type="PROSITE-ProRule" id="PRU00284"/>
    </source>
</evidence>
<dbReference type="SMART" id="SM00283">
    <property type="entry name" value="MA"/>
    <property type="match status" value="1"/>
</dbReference>
<dbReference type="Pfam" id="PF00672">
    <property type="entry name" value="HAMP"/>
    <property type="match status" value="1"/>
</dbReference>
<dbReference type="AlphaFoldDB" id="A0A1M6LQ47"/>
<evidence type="ECO:0000313" key="8">
    <source>
        <dbReference type="Proteomes" id="UP000184465"/>
    </source>
</evidence>
<dbReference type="RefSeq" id="WP_084111682.1">
    <property type="nucleotide sequence ID" value="NZ_FRAG01000007.1"/>
</dbReference>
<name>A0A1M6LQ47_PARC5</name>
<keyword evidence="8" id="KW-1185">Reference proteome</keyword>
<feature type="transmembrane region" description="Helical" evidence="4">
    <location>
        <begin position="15"/>
        <end position="38"/>
    </location>
</feature>
<feature type="domain" description="HAMP" evidence="6">
    <location>
        <begin position="210"/>
        <end position="263"/>
    </location>
</feature>
<feature type="transmembrane region" description="Helical" evidence="4">
    <location>
        <begin position="182"/>
        <end position="207"/>
    </location>
</feature>
<organism evidence="7 8">
    <name type="scientific">Paramaledivibacter caminithermalis (strain DSM 15212 / CIP 107654 / DViRD3)</name>
    <name type="common">Clostridium caminithermale</name>
    <dbReference type="NCBI Taxonomy" id="1121301"/>
    <lineage>
        <taxon>Bacteria</taxon>
        <taxon>Bacillati</taxon>
        <taxon>Bacillota</taxon>
        <taxon>Clostridia</taxon>
        <taxon>Peptostreptococcales</taxon>
        <taxon>Caminicellaceae</taxon>
        <taxon>Paramaledivibacter</taxon>
    </lineage>
</organism>
<dbReference type="PROSITE" id="PS50885">
    <property type="entry name" value="HAMP"/>
    <property type="match status" value="1"/>
</dbReference>
<dbReference type="EMBL" id="FRAG01000007">
    <property type="protein sequence ID" value="SHJ73319.1"/>
    <property type="molecule type" value="Genomic_DNA"/>
</dbReference>
<dbReference type="InterPro" id="IPR003660">
    <property type="entry name" value="HAMP_dom"/>
</dbReference>
<evidence type="ECO:0000259" key="6">
    <source>
        <dbReference type="PROSITE" id="PS50885"/>
    </source>
</evidence>
<dbReference type="Proteomes" id="UP000184465">
    <property type="component" value="Unassembled WGS sequence"/>
</dbReference>
<proteinExistence type="inferred from homology"/>
<evidence type="ECO:0000256" key="1">
    <source>
        <dbReference type="ARBA" id="ARBA00023224"/>
    </source>
</evidence>
<dbReference type="GO" id="GO:0007165">
    <property type="term" value="P:signal transduction"/>
    <property type="evidence" value="ECO:0007669"/>
    <property type="project" value="UniProtKB-KW"/>
</dbReference>